<keyword evidence="4" id="KW-0547">Nucleotide-binding</keyword>
<organism evidence="8 9">
    <name type="scientific">Mesoterricola sediminis</name>
    <dbReference type="NCBI Taxonomy" id="2927980"/>
    <lineage>
        <taxon>Bacteria</taxon>
        <taxon>Pseudomonadati</taxon>
        <taxon>Acidobacteriota</taxon>
        <taxon>Holophagae</taxon>
        <taxon>Holophagales</taxon>
        <taxon>Holophagaceae</taxon>
        <taxon>Mesoterricola</taxon>
    </lineage>
</organism>
<dbReference type="AlphaFoldDB" id="A0AA48HE53"/>
<proteinExistence type="inferred from homology"/>
<gene>
    <name evidence="8" type="primary">gap</name>
    <name evidence="8" type="ORF">METESE_15510</name>
</gene>
<keyword evidence="9" id="KW-1185">Reference proteome</keyword>
<dbReference type="FunFam" id="3.30.360.10:FF:000002">
    <property type="entry name" value="Glyceraldehyde-3-phosphate dehydrogenase"/>
    <property type="match status" value="1"/>
</dbReference>
<dbReference type="Proteomes" id="UP001228113">
    <property type="component" value="Chromosome"/>
</dbReference>
<dbReference type="Pfam" id="PF02800">
    <property type="entry name" value="Gp_dh_C"/>
    <property type="match status" value="1"/>
</dbReference>
<dbReference type="InterPro" id="IPR020831">
    <property type="entry name" value="GlycerAld/Erythrose_P_DH"/>
</dbReference>
<feature type="binding site" evidence="4">
    <location>
        <position position="31"/>
    </location>
    <ligand>
        <name>NAD(+)</name>
        <dbReference type="ChEBI" id="CHEBI:57540"/>
    </ligand>
</feature>
<dbReference type="InterPro" id="IPR020829">
    <property type="entry name" value="GlycerAld_3-P_DH_cat"/>
</dbReference>
<evidence type="ECO:0000313" key="8">
    <source>
        <dbReference type="EMBL" id="BDU76593.1"/>
    </source>
</evidence>
<dbReference type="Gene3D" id="3.40.50.720">
    <property type="entry name" value="NAD(P)-binding Rossmann-like Domain"/>
    <property type="match status" value="1"/>
</dbReference>
<keyword evidence="2" id="KW-0560">Oxidoreductase</keyword>
<evidence type="ECO:0000256" key="3">
    <source>
        <dbReference type="PIRSR" id="PIRSR000149-1"/>
    </source>
</evidence>
<dbReference type="RefSeq" id="WP_316411457.1">
    <property type="nucleotide sequence ID" value="NZ_AP027081.1"/>
</dbReference>
<dbReference type="GO" id="GO:0051287">
    <property type="term" value="F:NAD binding"/>
    <property type="evidence" value="ECO:0007669"/>
    <property type="project" value="InterPro"/>
</dbReference>
<evidence type="ECO:0000256" key="2">
    <source>
        <dbReference type="ARBA" id="ARBA00023002"/>
    </source>
</evidence>
<dbReference type="SUPFAM" id="SSF51735">
    <property type="entry name" value="NAD(P)-binding Rossmann-fold domains"/>
    <property type="match status" value="1"/>
</dbReference>
<evidence type="ECO:0000256" key="1">
    <source>
        <dbReference type="ARBA" id="ARBA00007406"/>
    </source>
</evidence>
<dbReference type="PIRSF" id="PIRSF000149">
    <property type="entry name" value="GAP_DH"/>
    <property type="match status" value="1"/>
</dbReference>
<comment type="similarity">
    <text evidence="1 6">Belongs to the glyceraldehyde-3-phosphate dehydrogenase family.</text>
</comment>
<evidence type="ECO:0000256" key="6">
    <source>
        <dbReference type="RuleBase" id="RU000397"/>
    </source>
</evidence>
<dbReference type="InterPro" id="IPR020828">
    <property type="entry name" value="GlycerAld_3-P_DH_NAD(P)-bd"/>
</dbReference>
<dbReference type="Pfam" id="PF00044">
    <property type="entry name" value="Gp_dh_N"/>
    <property type="match status" value="1"/>
</dbReference>
<evidence type="ECO:0000313" key="9">
    <source>
        <dbReference type="Proteomes" id="UP001228113"/>
    </source>
</evidence>
<dbReference type="Gene3D" id="3.30.360.10">
    <property type="entry name" value="Dihydrodipicolinate Reductase, domain 2"/>
    <property type="match status" value="1"/>
</dbReference>
<accession>A0AA48HE53</accession>
<sequence>MIAINGLGRIGRLAARRLALARPNRLCALNDPADLDTVVHLLRFDSIHGDDRPPVLGTRRDGQDYLVMEGREYPLFHETDPAAIPFPAGARVVVEASGRFTARAGAARHLKAGVEHVVISAPSPDADLTVIHPFNGHLLDTARHRVISNASCTAHATAPMLDVLERAFGIAEAGMSTVHVATNDQRLLDLPHKDVRRARAAFMSIIPTTSSAFGALRAALPGLTPGFDGWALRVPCLNVNLVDITAVLDRDVTAEEVNAAFQDAARKRLHGILAVAEDRLVSRDFTGREESVVMDLDLTRVVQGRMVKVFGWHDNEVAYAARLCELVGRI</sequence>
<feature type="domain" description="Glyceraldehyde 3-phosphate dehydrogenase NAD(P) binding" evidence="7">
    <location>
        <begin position="1"/>
        <end position="152"/>
    </location>
</feature>
<reference evidence="8" key="1">
    <citation type="journal article" date="2023" name="Int. J. Syst. Evol. Microbiol.">
        <title>Mesoterricola silvestris gen. nov., sp. nov., Mesoterricola sediminis sp. nov., Geothrix oryzae sp. nov., Geothrix edaphica sp. nov., Geothrix rubra sp. nov., and Geothrix limicola sp. nov., six novel members of Acidobacteriota isolated from soils.</title>
        <authorList>
            <person name="Itoh H."/>
            <person name="Sugisawa Y."/>
            <person name="Mise K."/>
            <person name="Xu Z."/>
            <person name="Kuniyasu M."/>
            <person name="Ushijima N."/>
            <person name="Kawano K."/>
            <person name="Kobayashi E."/>
            <person name="Shiratori Y."/>
            <person name="Masuda Y."/>
            <person name="Senoo K."/>
        </authorList>
    </citation>
    <scope>NUCLEOTIDE SEQUENCE</scope>
    <source>
        <strain evidence="8">W786</strain>
    </source>
</reference>
<feature type="binding site" evidence="4">
    <location>
        <begin position="9"/>
        <end position="10"/>
    </location>
    <ligand>
        <name>NAD(+)</name>
        <dbReference type="ChEBI" id="CHEBI:57540"/>
    </ligand>
</feature>
<dbReference type="SUPFAM" id="SSF55347">
    <property type="entry name" value="Glyceraldehyde-3-phosphate dehydrogenase-like, C-terminal domain"/>
    <property type="match status" value="1"/>
</dbReference>
<dbReference type="GO" id="GO:0016620">
    <property type="term" value="F:oxidoreductase activity, acting on the aldehyde or oxo group of donors, NAD or NADP as acceptor"/>
    <property type="evidence" value="ECO:0007669"/>
    <property type="project" value="InterPro"/>
</dbReference>
<dbReference type="PANTHER" id="PTHR43148">
    <property type="entry name" value="GLYCERALDEHYDE-3-PHOSPHATE DEHYDROGENASE 2"/>
    <property type="match status" value="1"/>
</dbReference>
<feature type="site" description="Activates thiol group during catalysis" evidence="5">
    <location>
        <position position="179"/>
    </location>
</feature>
<dbReference type="KEGG" id="msea:METESE_15510"/>
<protein>
    <submittedName>
        <fullName evidence="8">Glyceraldehyde-3-phosphate dehydrogenase</fullName>
    </submittedName>
</protein>
<evidence type="ECO:0000256" key="4">
    <source>
        <dbReference type="PIRSR" id="PIRSR000149-3"/>
    </source>
</evidence>
<feature type="binding site" evidence="4">
    <location>
        <position position="315"/>
    </location>
    <ligand>
        <name>NAD(+)</name>
        <dbReference type="ChEBI" id="CHEBI:57540"/>
    </ligand>
</feature>
<feature type="active site" description="Nucleophile" evidence="3">
    <location>
        <position position="152"/>
    </location>
</feature>
<dbReference type="EMBL" id="AP027081">
    <property type="protein sequence ID" value="BDU76593.1"/>
    <property type="molecule type" value="Genomic_DNA"/>
</dbReference>
<evidence type="ECO:0000259" key="7">
    <source>
        <dbReference type="SMART" id="SM00846"/>
    </source>
</evidence>
<dbReference type="InterPro" id="IPR036291">
    <property type="entry name" value="NAD(P)-bd_dom_sf"/>
</dbReference>
<name>A0AA48HE53_9BACT</name>
<evidence type="ECO:0000256" key="5">
    <source>
        <dbReference type="PIRSR" id="PIRSR000149-4"/>
    </source>
</evidence>
<keyword evidence="4" id="KW-0520">NAD</keyword>
<feature type="binding site" evidence="4">
    <location>
        <position position="120"/>
    </location>
    <ligand>
        <name>NAD(+)</name>
        <dbReference type="ChEBI" id="CHEBI:57540"/>
    </ligand>
</feature>
<dbReference type="PRINTS" id="PR00078">
    <property type="entry name" value="G3PDHDRGNASE"/>
</dbReference>
<dbReference type="SMART" id="SM00846">
    <property type="entry name" value="Gp_dh_N"/>
    <property type="match status" value="1"/>
</dbReference>